<name>A0A7W3JAD8_9MICO</name>
<evidence type="ECO:0000259" key="1">
    <source>
        <dbReference type="Pfam" id="PF03235"/>
    </source>
</evidence>
<keyword evidence="3" id="KW-1185">Reference proteome</keyword>
<dbReference type="Pfam" id="PF03235">
    <property type="entry name" value="GmrSD_N"/>
    <property type="match status" value="1"/>
</dbReference>
<evidence type="ECO:0000313" key="3">
    <source>
        <dbReference type="Proteomes" id="UP000540568"/>
    </source>
</evidence>
<dbReference type="PANTHER" id="PTHR39639">
    <property type="entry name" value="CHROMOSOME 16, WHOLE GENOME SHOTGUN SEQUENCE"/>
    <property type="match status" value="1"/>
</dbReference>
<comment type="caution">
    <text evidence="2">The sequence shown here is derived from an EMBL/GenBank/DDBJ whole genome shotgun (WGS) entry which is preliminary data.</text>
</comment>
<dbReference type="AlphaFoldDB" id="A0A7W3JAD8"/>
<gene>
    <name evidence="2" type="ORF">FHX71_003169</name>
</gene>
<dbReference type="RefSeq" id="WP_182617940.1">
    <property type="nucleotide sequence ID" value="NZ_BAAATF010000003.1"/>
</dbReference>
<proteinExistence type="predicted"/>
<dbReference type="InterPro" id="IPR004919">
    <property type="entry name" value="GmrSD_N"/>
</dbReference>
<protein>
    <recommendedName>
        <fullName evidence="1">GmrSD restriction endonucleases N-terminal domain-containing protein</fullName>
    </recommendedName>
</protein>
<reference evidence="2 3" key="1">
    <citation type="submission" date="2020-07" db="EMBL/GenBank/DDBJ databases">
        <title>Sequencing the genomes of 1000 actinobacteria strains.</title>
        <authorList>
            <person name="Klenk H.-P."/>
        </authorList>
    </citation>
    <scope>NUCLEOTIDE SEQUENCE [LARGE SCALE GENOMIC DNA]</scope>
    <source>
        <strain evidence="2 3">DSM 44121</strain>
    </source>
</reference>
<feature type="domain" description="GmrSD restriction endonucleases N-terminal" evidence="1">
    <location>
        <begin position="298"/>
        <end position="508"/>
    </location>
</feature>
<dbReference type="EMBL" id="JACGWV010000001">
    <property type="protein sequence ID" value="MBA8809227.1"/>
    <property type="molecule type" value="Genomic_DNA"/>
</dbReference>
<organism evidence="2 3">
    <name type="scientific">Promicromonospora sukumoe</name>
    <dbReference type="NCBI Taxonomy" id="88382"/>
    <lineage>
        <taxon>Bacteria</taxon>
        <taxon>Bacillati</taxon>
        <taxon>Actinomycetota</taxon>
        <taxon>Actinomycetes</taxon>
        <taxon>Micrococcales</taxon>
        <taxon>Promicromonosporaceae</taxon>
        <taxon>Promicromonospora</taxon>
    </lineage>
</organism>
<dbReference type="Proteomes" id="UP000540568">
    <property type="component" value="Unassembled WGS sequence"/>
</dbReference>
<sequence length="748" mass="82738">MQYTSATSKASAVARMYVLGGRDPEPLGPGAKEKRSAFEALGTAIGMDLVDVRSKHRCAAVIADAVGVEWDTGCWSAGDTITSVGINRLVDAVTMAKVAQLEPEEASKLIERLLAVGHTNDNRRELMPEALTDVQQNVADYLARLSEPGPLPEDFGREPFAFRATDVRFDDGTWRQKLLEVEGWIRLGITLDDSSPQAFDASLAKALNLVPTHAGNELFAALALLLEEASARRDEFLQAMEQTAEGTETKTSASLAWAASWDDAADDDGAEPSGMIDARAETWPIQTFIQYARDDELDLSPSYQRADVWPTNYAQRLIESILRGIPLPSVIILEKSEDRGTVYEVVDGKQRLTSVLRFTGAHPHALDVVAQKSLEWNEPDLPHVFETDYPRFKEIWNKNERDRLTTEMERKNHFPFPLRSSETPDSPNPLVGDLAPLREKYYGEIRDLTIPVQGTPRRVRYVFEQAATYKIPVIIYKTATMAQIHEVFSLYNTQGKSLNAEEIRNALYHRLDLMRGLLVMGGDSTDLSVASFLSDDWGDLKSTSEVLARYQFGDVGYKRTKVLSWVAAALLLNDAGKDGITRSTSAHINALLQRVQANSGDPLQKSTTVRDLMLLIDHALDAHATVADAWPKRFRSGNDRGTGKWQELRLVATLVALSAAAVALDDQLVDRLEDAVPAISDSAARWGKPVRNQSKEQWRWIGFVVSEILAILDVDPGDAHAALVERFGSSGLKLIVDHAHAPEGYVRA</sequence>
<dbReference type="PANTHER" id="PTHR39639:SF1">
    <property type="entry name" value="DUF262 DOMAIN-CONTAINING PROTEIN"/>
    <property type="match status" value="1"/>
</dbReference>
<evidence type="ECO:0000313" key="2">
    <source>
        <dbReference type="EMBL" id="MBA8809227.1"/>
    </source>
</evidence>
<accession>A0A7W3JAD8</accession>